<dbReference type="Proteomes" id="UP001226867">
    <property type="component" value="Unassembled WGS sequence"/>
</dbReference>
<gene>
    <name evidence="2" type="ORF">J2W36_003298</name>
</gene>
<protein>
    <submittedName>
        <fullName evidence="2">FHA domain-containing protein</fullName>
    </submittedName>
</protein>
<dbReference type="Pfam" id="PF20232">
    <property type="entry name" value="T6SS_FHA_C"/>
    <property type="match status" value="1"/>
</dbReference>
<dbReference type="InterPro" id="IPR017735">
    <property type="entry name" value="T6SS_FHA"/>
</dbReference>
<reference evidence="2 3" key="1">
    <citation type="submission" date="2023-07" db="EMBL/GenBank/DDBJ databases">
        <title>Sorghum-associated microbial communities from plants grown in Nebraska, USA.</title>
        <authorList>
            <person name="Schachtman D."/>
        </authorList>
    </citation>
    <scope>NUCLEOTIDE SEQUENCE [LARGE SCALE GENOMIC DNA]</scope>
    <source>
        <strain evidence="2 3">DS1607</strain>
    </source>
</reference>
<name>A0ABT9S9I9_9BURK</name>
<dbReference type="InterPro" id="IPR008984">
    <property type="entry name" value="SMAD_FHA_dom_sf"/>
</dbReference>
<dbReference type="InterPro" id="IPR046883">
    <property type="entry name" value="T6SS_FHA_C"/>
</dbReference>
<evidence type="ECO:0000313" key="2">
    <source>
        <dbReference type="EMBL" id="MDP9901032.1"/>
    </source>
</evidence>
<dbReference type="CDD" id="cd00060">
    <property type="entry name" value="FHA"/>
    <property type="match status" value="1"/>
</dbReference>
<feature type="domain" description="FHA" evidence="1">
    <location>
        <begin position="27"/>
        <end position="77"/>
    </location>
</feature>
<sequence>MINLTVISLHGAPITSAPSAGFDELGGTIGRADTNQLVLPDPDRTISRVHAQVVYRSGAYAIVDRGSNPILVNGQPVGSGREMPIRPGDQVQIGGFVLEVRAQAATAAAVSDDPFADLLGSAGGARTTGGLVDPLASLGFADVRPAPAPAPSARPAAGGIPDDWDPFAPDAPSARSGVQDFAQSLGRQGGHFGLDASAAAPVALIPDLPAGNDHSLDALFGLKPGSGGDDPLANSRLAAPMAAPNMAANHDPMQSLNSAPRASGQAQADAVSELNLPFLPPPATEHAPAPPVPAGAVLSWDIPEGDGRTVIRASIGAIPAPSAEASKSPDPLAAFDGFAEPAPAPAPVPETLATVCVAAPPPVPASAHGDTLLAAFREGLGVPGLQVEQMTPELMHLIGELLHESAQGTVDLLVARAALKREVRAEATMIVAQKNNPLKFSPSGEAALQHLLSPPMRGFMEPVPAMRDAFNDLRAHQFGFVAGMRAALAGVLERFKPSELEGRLQQRSVLRSLLPGSRKAAMWEVFTEHYAQISTEAEDDFHTLFGKAFLKAYEEHIAQLQKDRA</sequence>
<accession>A0ABT9S9I9</accession>
<dbReference type="SMART" id="SM00240">
    <property type="entry name" value="FHA"/>
    <property type="match status" value="1"/>
</dbReference>
<dbReference type="NCBIfam" id="TIGR03354">
    <property type="entry name" value="VI_FHA"/>
    <property type="match status" value="1"/>
</dbReference>
<evidence type="ECO:0000313" key="3">
    <source>
        <dbReference type="Proteomes" id="UP001226867"/>
    </source>
</evidence>
<comment type="caution">
    <text evidence="2">The sequence shown here is derived from an EMBL/GenBank/DDBJ whole genome shotgun (WGS) entry which is preliminary data.</text>
</comment>
<keyword evidence="3" id="KW-1185">Reference proteome</keyword>
<dbReference type="Gene3D" id="2.60.200.20">
    <property type="match status" value="1"/>
</dbReference>
<dbReference type="InterPro" id="IPR000253">
    <property type="entry name" value="FHA_dom"/>
</dbReference>
<dbReference type="SUPFAM" id="SSF49879">
    <property type="entry name" value="SMAD/FHA domain"/>
    <property type="match status" value="1"/>
</dbReference>
<proteinExistence type="predicted"/>
<evidence type="ECO:0000259" key="1">
    <source>
        <dbReference type="PROSITE" id="PS50006"/>
    </source>
</evidence>
<dbReference type="RefSeq" id="WP_307690821.1">
    <property type="nucleotide sequence ID" value="NZ_JAUSRO010000010.1"/>
</dbReference>
<dbReference type="EMBL" id="JAUSRO010000010">
    <property type="protein sequence ID" value="MDP9901032.1"/>
    <property type="molecule type" value="Genomic_DNA"/>
</dbReference>
<dbReference type="Pfam" id="PF00498">
    <property type="entry name" value="FHA"/>
    <property type="match status" value="1"/>
</dbReference>
<organism evidence="2 3">
    <name type="scientific">Variovorax ginsengisoli</name>
    <dbReference type="NCBI Taxonomy" id="363844"/>
    <lineage>
        <taxon>Bacteria</taxon>
        <taxon>Pseudomonadati</taxon>
        <taxon>Pseudomonadota</taxon>
        <taxon>Betaproteobacteria</taxon>
        <taxon>Burkholderiales</taxon>
        <taxon>Comamonadaceae</taxon>
        <taxon>Variovorax</taxon>
    </lineage>
</organism>
<dbReference type="PROSITE" id="PS50006">
    <property type="entry name" value="FHA_DOMAIN"/>
    <property type="match status" value="1"/>
</dbReference>